<evidence type="ECO:0000256" key="6">
    <source>
        <dbReference type="ARBA" id="ARBA00023316"/>
    </source>
</evidence>
<feature type="signal peptide" evidence="10">
    <location>
        <begin position="1"/>
        <end position="33"/>
    </location>
</feature>
<dbReference type="GO" id="GO:0071555">
    <property type="term" value="P:cell wall organization"/>
    <property type="evidence" value="ECO:0007669"/>
    <property type="project" value="UniProtKB-KW"/>
</dbReference>
<evidence type="ECO:0000256" key="1">
    <source>
        <dbReference type="ARBA" id="ARBA00007164"/>
    </source>
</evidence>
<keyword evidence="4" id="KW-0133">Cell shape</keyword>
<keyword evidence="3" id="KW-0378">Hydrolase</keyword>
<dbReference type="STRING" id="633147.Olsu_1023"/>
<feature type="binding site" evidence="8">
    <location>
        <position position="253"/>
    </location>
    <ligand>
        <name>substrate</name>
    </ligand>
</feature>
<dbReference type="KEGG" id="ols:Olsu_1023"/>
<dbReference type="InterPro" id="IPR001967">
    <property type="entry name" value="Peptidase_S11_N"/>
</dbReference>
<dbReference type="PATRIC" id="fig|633147.7.peg.522"/>
<dbReference type="Pfam" id="PF00768">
    <property type="entry name" value="Peptidase_S11"/>
    <property type="match status" value="1"/>
</dbReference>
<sequence>MSVGAHYRGTRAGRGLARKVPALLLSTVALACAAGPAVLQEGRRPLHPGAWRSQSVYVYDVTDDREVISVNGDQRRAPASLAKLMTTYVALRHVDDLSSLAPVSSEAYARAVTGNCSMAGFVPGERTTFRDLMYATMLVSGGEAAMSLAENACGSTDACVAEMNEVAGQWGLRDTSYRNVEGLDAEGQHTTARDVASLVRHALEDGNFRTLFCTPQFGSSPTTAHPDGVLLESTVLSKLGRYDTRGFTILGGKSGTTGDAGLCWATLAEKGGHRYIVVVMGAPIGDLDSPDDGQIVDTLDVMRSL</sequence>
<dbReference type="EMBL" id="CP002106">
    <property type="protein sequence ID" value="ADK68134.1"/>
    <property type="molecule type" value="Genomic_DNA"/>
</dbReference>
<keyword evidence="12" id="KW-0121">Carboxypeptidase</keyword>
<dbReference type="GO" id="GO:0009252">
    <property type="term" value="P:peptidoglycan biosynthetic process"/>
    <property type="evidence" value="ECO:0007669"/>
    <property type="project" value="UniProtKB-KW"/>
</dbReference>
<keyword evidence="6" id="KW-0961">Cell wall biogenesis/degradation</keyword>
<accession>E1QVI1</accession>
<dbReference type="SUPFAM" id="SSF56601">
    <property type="entry name" value="beta-lactamase/transpeptidase-like"/>
    <property type="match status" value="1"/>
</dbReference>
<dbReference type="GO" id="GO:0009002">
    <property type="term" value="F:serine-type D-Ala-D-Ala carboxypeptidase activity"/>
    <property type="evidence" value="ECO:0007669"/>
    <property type="project" value="InterPro"/>
</dbReference>
<evidence type="ECO:0000256" key="9">
    <source>
        <dbReference type="RuleBase" id="RU004016"/>
    </source>
</evidence>
<keyword evidence="12" id="KW-0645">Protease</keyword>
<dbReference type="GO" id="GO:0046677">
    <property type="term" value="P:response to antibiotic"/>
    <property type="evidence" value="ECO:0007669"/>
    <property type="project" value="InterPro"/>
</dbReference>
<evidence type="ECO:0000259" key="11">
    <source>
        <dbReference type="Pfam" id="PF00768"/>
    </source>
</evidence>
<feature type="active site" evidence="7">
    <location>
        <position position="140"/>
    </location>
</feature>
<keyword evidence="2 10" id="KW-0732">Signal</keyword>
<dbReference type="PANTHER" id="PTHR35333">
    <property type="entry name" value="BETA-LACTAMASE"/>
    <property type="match status" value="1"/>
</dbReference>
<dbReference type="RefSeq" id="WP_013251886.1">
    <property type="nucleotide sequence ID" value="NC_014363.1"/>
</dbReference>
<dbReference type="GO" id="GO:0006508">
    <property type="term" value="P:proteolysis"/>
    <property type="evidence" value="ECO:0007669"/>
    <property type="project" value="InterPro"/>
</dbReference>
<dbReference type="MEROPS" id="S11.004"/>
<evidence type="ECO:0000256" key="7">
    <source>
        <dbReference type="PIRSR" id="PIRSR618044-1"/>
    </source>
</evidence>
<dbReference type="PANTHER" id="PTHR35333:SF4">
    <property type="entry name" value="SLR0121 PROTEIN"/>
    <property type="match status" value="1"/>
</dbReference>
<reference evidence="12 13" key="1">
    <citation type="journal article" date="2010" name="Stand. Genomic Sci.">
        <title>Complete genome sequence of Olsenella uli type strain (VPI D76D-27C).</title>
        <authorList>
            <person name="Goker M."/>
            <person name="Held B."/>
            <person name="Lucas S."/>
            <person name="Nolan M."/>
            <person name="Yasawong M."/>
            <person name="Glavina Del Rio T."/>
            <person name="Tice H."/>
            <person name="Cheng J.F."/>
            <person name="Bruce D."/>
            <person name="Detter J.C."/>
            <person name="Tapia R."/>
            <person name="Han C."/>
            <person name="Goodwin L."/>
            <person name="Pitluck S."/>
            <person name="Liolios K."/>
            <person name="Ivanova N."/>
            <person name="Mavromatis K."/>
            <person name="Mikhailova N."/>
            <person name="Pati A."/>
            <person name="Chen A."/>
            <person name="Palaniappan K."/>
            <person name="Land M."/>
            <person name="Hauser L."/>
            <person name="Chang Y.J."/>
            <person name="Jeffries C.D."/>
            <person name="Rohde M."/>
            <person name="Sikorski J."/>
            <person name="Pukall R."/>
            <person name="Woyke T."/>
            <person name="Bristow J."/>
            <person name="Eisen J.A."/>
            <person name="Markowitz V."/>
            <person name="Hugenholtz P."/>
            <person name="Kyrpides N.C."/>
            <person name="Klenk H.P."/>
            <person name="Lapidus A."/>
        </authorList>
    </citation>
    <scope>NUCLEOTIDE SEQUENCE [LARGE SCALE GENOMIC DNA]</scope>
    <source>
        <strain evidence="13">ATCC 49627 / DSM 7084 / CIP 109912 / JCM 12494 / NCIMB 702895 / VPI D76D-27C</strain>
    </source>
</reference>
<keyword evidence="13" id="KW-1185">Reference proteome</keyword>
<gene>
    <name evidence="12" type="ordered locus">Olsu_1023</name>
</gene>
<dbReference type="InterPro" id="IPR012338">
    <property type="entry name" value="Beta-lactam/transpept-like"/>
</dbReference>
<feature type="active site" description="Acyl-ester intermediate" evidence="7">
    <location>
        <position position="80"/>
    </location>
</feature>
<dbReference type="InterPro" id="IPR018044">
    <property type="entry name" value="Peptidase_S11"/>
</dbReference>
<evidence type="ECO:0000256" key="3">
    <source>
        <dbReference type="ARBA" id="ARBA00022801"/>
    </source>
</evidence>
<dbReference type="GO" id="GO:0008800">
    <property type="term" value="F:beta-lactamase activity"/>
    <property type="evidence" value="ECO:0007669"/>
    <property type="project" value="InterPro"/>
</dbReference>
<feature type="active site" description="Proton acceptor" evidence="7">
    <location>
        <position position="83"/>
    </location>
</feature>
<evidence type="ECO:0000256" key="8">
    <source>
        <dbReference type="PIRSR" id="PIRSR618044-2"/>
    </source>
</evidence>
<evidence type="ECO:0000313" key="12">
    <source>
        <dbReference type="EMBL" id="ADK68134.1"/>
    </source>
</evidence>
<dbReference type="HOGENOM" id="CLU_027070_2_0_11"/>
<comment type="similarity">
    <text evidence="1 9">Belongs to the peptidase S11 family.</text>
</comment>
<name>E1QVI1_OLSUV</name>
<proteinExistence type="inferred from homology"/>
<evidence type="ECO:0000256" key="2">
    <source>
        <dbReference type="ARBA" id="ARBA00022729"/>
    </source>
</evidence>
<dbReference type="OrthoDB" id="3530815at2"/>
<dbReference type="GO" id="GO:0030655">
    <property type="term" value="P:beta-lactam antibiotic catabolic process"/>
    <property type="evidence" value="ECO:0007669"/>
    <property type="project" value="InterPro"/>
</dbReference>
<feature type="domain" description="Peptidase S11 D-alanyl-D-alanine carboxypeptidase A N-terminal" evidence="11">
    <location>
        <begin position="50"/>
        <end position="283"/>
    </location>
</feature>
<evidence type="ECO:0000313" key="13">
    <source>
        <dbReference type="Proteomes" id="UP000000333"/>
    </source>
</evidence>
<feature type="chain" id="PRO_5009953329" evidence="10">
    <location>
        <begin position="34"/>
        <end position="305"/>
    </location>
</feature>
<evidence type="ECO:0000256" key="4">
    <source>
        <dbReference type="ARBA" id="ARBA00022960"/>
    </source>
</evidence>
<evidence type="ECO:0000256" key="5">
    <source>
        <dbReference type="ARBA" id="ARBA00022984"/>
    </source>
</evidence>
<organism evidence="12 13">
    <name type="scientific">Olsenella uli (strain ATCC 49627 / DSM 7084 / CCUG 31166 / CIP 109912 / JCM 12494 / LMG 11480 / NCIMB 702895 / VPI D76D-27C)</name>
    <name type="common">Lactobacillus uli</name>
    <dbReference type="NCBI Taxonomy" id="633147"/>
    <lineage>
        <taxon>Bacteria</taxon>
        <taxon>Bacillati</taxon>
        <taxon>Actinomycetota</taxon>
        <taxon>Coriobacteriia</taxon>
        <taxon>Coriobacteriales</taxon>
        <taxon>Atopobiaceae</taxon>
        <taxon>Olsenella</taxon>
    </lineage>
</organism>
<evidence type="ECO:0000256" key="10">
    <source>
        <dbReference type="SAM" id="SignalP"/>
    </source>
</evidence>
<dbReference type="InterPro" id="IPR000871">
    <property type="entry name" value="Beta-lactam_class-A"/>
</dbReference>
<keyword evidence="5" id="KW-0573">Peptidoglycan synthesis</keyword>
<dbReference type="Gene3D" id="3.40.710.10">
    <property type="entry name" value="DD-peptidase/beta-lactamase superfamily"/>
    <property type="match status" value="1"/>
</dbReference>
<dbReference type="GO" id="GO:0008360">
    <property type="term" value="P:regulation of cell shape"/>
    <property type="evidence" value="ECO:0007669"/>
    <property type="project" value="UniProtKB-KW"/>
</dbReference>
<protein>
    <submittedName>
        <fullName evidence="12">Peptidase S11 D-alanyl-D-alanine carboxypeptidase 1</fullName>
    </submittedName>
</protein>
<dbReference type="AlphaFoldDB" id="E1QVI1"/>
<dbReference type="Proteomes" id="UP000000333">
    <property type="component" value="Chromosome"/>
</dbReference>
<dbReference type="eggNOG" id="COG1686">
    <property type="taxonomic scope" value="Bacteria"/>
</dbReference>
<dbReference type="PRINTS" id="PR00725">
    <property type="entry name" value="DADACBPTASE1"/>
</dbReference>
<dbReference type="GeneID" id="78512444"/>